<dbReference type="Proteomes" id="UP000498740">
    <property type="component" value="Unassembled WGS sequence"/>
</dbReference>
<evidence type="ECO:0000256" key="1">
    <source>
        <dbReference type="SAM" id="MobiDB-lite"/>
    </source>
</evidence>
<dbReference type="SUPFAM" id="SSF52540">
    <property type="entry name" value="P-loop containing nucleoside triphosphate hydrolases"/>
    <property type="match status" value="1"/>
</dbReference>
<dbReference type="PANTHER" id="PTHR47691:SF3">
    <property type="entry name" value="HTH-TYPE TRANSCRIPTIONAL REGULATOR RV0890C-RELATED"/>
    <property type="match status" value="1"/>
</dbReference>
<dbReference type="Pfam" id="PF13374">
    <property type="entry name" value="TPR_10"/>
    <property type="match status" value="1"/>
</dbReference>
<dbReference type="Gene3D" id="3.40.50.300">
    <property type="entry name" value="P-loop containing nucleotide triphosphate hydrolases"/>
    <property type="match status" value="1"/>
</dbReference>
<dbReference type="InterPro" id="IPR041664">
    <property type="entry name" value="AAA_16"/>
</dbReference>
<feature type="domain" description="Orc1-like AAA ATPase" evidence="2">
    <location>
        <begin position="94"/>
        <end position="190"/>
    </location>
</feature>
<dbReference type="PRINTS" id="PR00364">
    <property type="entry name" value="DISEASERSIST"/>
</dbReference>
<dbReference type="InterPro" id="IPR027417">
    <property type="entry name" value="P-loop_NTPase"/>
</dbReference>
<evidence type="ECO:0000259" key="2">
    <source>
        <dbReference type="Pfam" id="PF13191"/>
    </source>
</evidence>
<name>A0A7J0CH64_STRMI</name>
<dbReference type="InterPro" id="IPR011990">
    <property type="entry name" value="TPR-like_helical_dom_sf"/>
</dbReference>
<dbReference type="Pfam" id="PF13424">
    <property type="entry name" value="TPR_12"/>
    <property type="match status" value="1"/>
</dbReference>
<dbReference type="AlphaFoldDB" id="A0A7J0CH64"/>
<evidence type="ECO:0000313" key="4">
    <source>
        <dbReference type="Proteomes" id="UP000498740"/>
    </source>
</evidence>
<accession>A0A7J0CH64</accession>
<feature type="region of interest" description="Disordered" evidence="1">
    <location>
        <begin position="1"/>
        <end position="55"/>
    </location>
</feature>
<dbReference type="SMART" id="SM00028">
    <property type="entry name" value="TPR"/>
    <property type="match status" value="5"/>
</dbReference>
<reference evidence="3 4" key="1">
    <citation type="submission" date="2020-05" db="EMBL/GenBank/DDBJ databases">
        <title>Whole genome shotgun sequence of Streptomyces microflavus NBRC 13062.</title>
        <authorList>
            <person name="Komaki H."/>
            <person name="Tamura T."/>
        </authorList>
    </citation>
    <scope>NUCLEOTIDE SEQUENCE [LARGE SCALE GENOMIC DNA]</scope>
    <source>
        <strain evidence="3 4">NBRC 13062</strain>
    </source>
</reference>
<dbReference type="Gene3D" id="1.25.40.10">
    <property type="entry name" value="Tetratricopeptide repeat domain"/>
    <property type="match status" value="1"/>
</dbReference>
<dbReference type="SUPFAM" id="SSF48452">
    <property type="entry name" value="TPR-like"/>
    <property type="match status" value="2"/>
</dbReference>
<feature type="compositionally biased region" description="Polar residues" evidence="1">
    <location>
        <begin position="1"/>
        <end position="12"/>
    </location>
</feature>
<gene>
    <name evidence="3" type="ORF">Smic_03970</name>
</gene>
<protein>
    <recommendedName>
        <fullName evidence="2">Orc1-like AAA ATPase domain-containing protein</fullName>
    </recommendedName>
</protein>
<dbReference type="PANTHER" id="PTHR47691">
    <property type="entry name" value="REGULATOR-RELATED"/>
    <property type="match status" value="1"/>
</dbReference>
<dbReference type="Pfam" id="PF13191">
    <property type="entry name" value="AAA_16"/>
    <property type="match status" value="1"/>
</dbReference>
<evidence type="ECO:0000313" key="3">
    <source>
        <dbReference type="EMBL" id="GFN01841.1"/>
    </source>
</evidence>
<comment type="caution">
    <text evidence="3">The sequence shown here is derived from an EMBL/GenBank/DDBJ whole genome shotgun (WGS) entry which is preliminary data.</text>
</comment>
<dbReference type="InterPro" id="IPR019734">
    <property type="entry name" value="TPR_rpt"/>
</dbReference>
<proteinExistence type="predicted"/>
<dbReference type="EMBL" id="BLWD01000001">
    <property type="protein sequence ID" value="GFN01841.1"/>
    <property type="molecule type" value="Genomic_DNA"/>
</dbReference>
<sequence>MTSPATPTSGCRSTAGCPSPPPRGHCIHDRRADAPQTTHPTPAPPPSRVDNNVDVGYGPVVQAGVIHGGVHLHTPASARPTPPPPQQVPRDSGPLVGRAHELDALDAALSAGGIALVTGMAGIGKTALAVHWARRIRENFPGGQLYVDLQGFGPDEPLPAHDVLAAFLRALGQDRPDEFTTTAERAAAFRTVTTGRRMLVVLDNASRVEQVRPLLPGGQNCAAIITSRAALTGLGVHHQVLSLPLRRLGEADALALLGAALGDRAKVDPGHTRALVRYCGGLPLALRIAAGRAAESGSEAAAVLGGSSGPHARLDFLDTGNDGGSALRTVFSWSYRALSGPAAQAFRVLGVHPGHRIDVFAMAAATGTTRDKASAALLALVRGHLLTESGPGIFASHDLLRAYAGELCAPERDTVLTRLYDYYLPVADRADDLVAPLRFRVPLDRPGMPGPELPDPPAALAWLDSALPTLMALCTSDDERYDDRRWRLAHAVRGYFYFTKRLDAWITTHEAALRAALRLADPRAEALTRTNLGMALVAVGRLAEAEEHYVRAHGLFLHLGDERGRAGASANAASVLRRRGALAEALAKQREALTYYRRVASDRHVCITLRTMASVETDLGRFAEAVAHAEEAIEIAVRLQLHLEAAQGFNSLGILWLRMGEAASAERAHGQAVSHSRAAGSAHQEAKSLRRLGAAALASGDRVRAARWWALALRLFQEIGAAEAEQVASDLASLTGRGKSGTPAS</sequence>
<feature type="region of interest" description="Disordered" evidence="1">
    <location>
        <begin position="72"/>
        <end position="95"/>
    </location>
</feature>
<organism evidence="3 4">
    <name type="scientific">Streptomyces microflavus</name>
    <name type="common">Streptomyces lipmanii</name>
    <dbReference type="NCBI Taxonomy" id="1919"/>
    <lineage>
        <taxon>Bacteria</taxon>
        <taxon>Bacillati</taxon>
        <taxon>Actinomycetota</taxon>
        <taxon>Actinomycetes</taxon>
        <taxon>Kitasatosporales</taxon>
        <taxon>Streptomycetaceae</taxon>
        <taxon>Streptomyces</taxon>
    </lineage>
</organism>